<evidence type="ECO:0000313" key="2">
    <source>
        <dbReference type="Proteomes" id="UP000007347"/>
    </source>
</evidence>
<dbReference type="AlphaFoldDB" id="K0NTL8"/>
<proteinExistence type="predicted"/>
<dbReference type="HOGENOM" id="CLU_058213_0_0_7"/>
<evidence type="ECO:0000313" key="1">
    <source>
        <dbReference type="EMBL" id="CCK82422.1"/>
    </source>
</evidence>
<name>K0NTL8_DESTT</name>
<dbReference type="STRING" id="651182.TOL2_C42660"/>
<reference evidence="1 2" key="1">
    <citation type="journal article" date="2013" name="Environ. Microbiol.">
        <title>Complete genome, catabolic sub-proteomes and key-metabolites of Desulfobacula toluolica Tol2, a marine, aromatic compound-degrading, sulfate-reducing bacterium.</title>
        <authorList>
            <person name="Wohlbrand L."/>
            <person name="Jacob J.H."/>
            <person name="Kube M."/>
            <person name="Mussmann M."/>
            <person name="Jarling R."/>
            <person name="Beck A."/>
            <person name="Amann R."/>
            <person name="Wilkes H."/>
            <person name="Reinhardt R."/>
            <person name="Rabus R."/>
        </authorList>
    </citation>
    <scope>NUCLEOTIDE SEQUENCE [LARGE SCALE GENOMIC DNA]</scope>
    <source>
        <strain evidence="2">DSM 7467 / Tol2</strain>
    </source>
</reference>
<dbReference type="OrthoDB" id="5514004at2"/>
<keyword evidence="2" id="KW-1185">Reference proteome</keyword>
<dbReference type="EMBL" id="FO203503">
    <property type="protein sequence ID" value="CCK82422.1"/>
    <property type="molecule type" value="Genomic_DNA"/>
</dbReference>
<dbReference type="Proteomes" id="UP000007347">
    <property type="component" value="Chromosome"/>
</dbReference>
<gene>
    <name evidence="1" type="ordered locus">TOL2_C42660</name>
</gene>
<organism evidence="1 2">
    <name type="scientific">Desulfobacula toluolica (strain DSM 7467 / Tol2)</name>
    <dbReference type="NCBI Taxonomy" id="651182"/>
    <lineage>
        <taxon>Bacteria</taxon>
        <taxon>Pseudomonadati</taxon>
        <taxon>Thermodesulfobacteriota</taxon>
        <taxon>Desulfobacteria</taxon>
        <taxon>Desulfobacterales</taxon>
        <taxon>Desulfobacteraceae</taxon>
        <taxon>Desulfobacula</taxon>
    </lineage>
</organism>
<dbReference type="CDD" id="cd22987">
    <property type="entry name" value="AcrVA2-like"/>
    <property type="match status" value="1"/>
</dbReference>
<protein>
    <submittedName>
        <fullName evidence="1">Conserved uncharacterized protein</fullName>
    </submittedName>
</protein>
<accession>K0NTL8</accession>
<dbReference type="RefSeq" id="WP_014959602.1">
    <property type="nucleotide sequence ID" value="NC_018645.1"/>
</dbReference>
<dbReference type="Pfam" id="PF26125">
    <property type="entry name" value="AcrVA2-like"/>
    <property type="match status" value="1"/>
</dbReference>
<dbReference type="InterPro" id="IPR058915">
    <property type="entry name" value="AcrVA2-like"/>
</dbReference>
<dbReference type="KEGG" id="dto:TOL2_C42660"/>
<sequence length="328" mass="36796">MLIPEQLNKTYMTAYPNAADQALMFREMKTTGEQTWPDWCYLPVAAASAIVVDEIEKRGVDMAQAASDIGNLAAILAWMPTKSVYRFDPDLLKSLWDVTLDKDIPVDVLFNLPSWCCYIDLEGFAPADRMKLHGFFVYLESDANSGGREIRLTFARPGDDGSGIMTLPFHIDDQTKIGDMLQSTLDFSNPYLPNELKDLKNFQVDQADAAELYSSYFSLVLYLCSADRDIIQTSKVRKVKKSKNPKKKKRQLPVEYRVGSAIGGAIRRARGSSQGTGEGTKKSPHIRKAHYHTYWTGKGRKKPVVKFIAPVPVNIGDEPVVPIVRRVK</sequence>